<proteinExistence type="predicted"/>
<evidence type="ECO:0000259" key="3">
    <source>
        <dbReference type="Pfam" id="PF09394"/>
    </source>
</evidence>
<protein>
    <submittedName>
        <fullName evidence="4">Protease inhibitor I42 family protein</fullName>
    </submittedName>
</protein>
<evidence type="ECO:0000256" key="2">
    <source>
        <dbReference type="ARBA" id="ARBA00022704"/>
    </source>
</evidence>
<organism evidence="4 5">
    <name type="scientific">Chitinophaga pinensis</name>
    <dbReference type="NCBI Taxonomy" id="79329"/>
    <lineage>
        <taxon>Bacteria</taxon>
        <taxon>Pseudomonadati</taxon>
        <taxon>Bacteroidota</taxon>
        <taxon>Chitinophagia</taxon>
        <taxon>Chitinophagales</taxon>
        <taxon>Chitinophagaceae</taxon>
        <taxon>Chitinophaga</taxon>
    </lineage>
</organism>
<keyword evidence="1" id="KW-0646">Protease inhibitor</keyword>
<evidence type="ECO:0000313" key="4">
    <source>
        <dbReference type="EMBL" id="TWV98820.1"/>
    </source>
</evidence>
<feature type="domain" description="Proteinase inhibitor I42 chagasin" evidence="3">
    <location>
        <begin position="8"/>
        <end position="98"/>
    </location>
</feature>
<sequence>METESKKIKQGTSLPVILPGLGTAGFQWFYQISNTACVEVSPHDEEADAIRLEARINNEESFVINGKEPGQATVTFEQRRTWEKEGPAINSRRFEITVI</sequence>
<dbReference type="AlphaFoldDB" id="A0A5C6LNE3"/>
<keyword evidence="2" id="KW-0789">Thiol protease inhibitor</keyword>
<dbReference type="SUPFAM" id="SSF141066">
    <property type="entry name" value="ICP-like"/>
    <property type="match status" value="1"/>
</dbReference>
<dbReference type="Gene3D" id="2.60.40.2020">
    <property type="match status" value="1"/>
</dbReference>
<reference evidence="4 5" key="1">
    <citation type="submission" date="2019-08" db="EMBL/GenBank/DDBJ databases">
        <title>Whole genome sequencing of chitin degrading bacteria Chitinophaga pinensis YS16.</title>
        <authorList>
            <person name="Singh R.P."/>
            <person name="Manchanda G."/>
            <person name="Maurya I.K."/>
            <person name="Joshi N.K."/>
            <person name="Srivastava A.K."/>
        </authorList>
    </citation>
    <scope>NUCLEOTIDE SEQUENCE [LARGE SCALE GENOMIC DNA]</scope>
    <source>
        <strain evidence="4 5">YS-16</strain>
    </source>
</reference>
<dbReference type="InterPro" id="IPR036331">
    <property type="entry name" value="Chagasin-like_sf"/>
</dbReference>
<keyword evidence="5" id="KW-1185">Reference proteome</keyword>
<accession>A0A5C6LNE3</accession>
<dbReference type="GO" id="GO:0004869">
    <property type="term" value="F:cysteine-type endopeptidase inhibitor activity"/>
    <property type="evidence" value="ECO:0007669"/>
    <property type="project" value="UniProtKB-KW"/>
</dbReference>
<evidence type="ECO:0000256" key="1">
    <source>
        <dbReference type="ARBA" id="ARBA00022690"/>
    </source>
</evidence>
<name>A0A5C6LNE3_9BACT</name>
<dbReference type="OrthoDB" id="670986at2"/>
<dbReference type="RefSeq" id="WP_146306712.1">
    <property type="nucleotide sequence ID" value="NZ_VOHS01000023.1"/>
</dbReference>
<comment type="caution">
    <text evidence="4">The sequence shown here is derived from an EMBL/GenBank/DDBJ whole genome shotgun (WGS) entry which is preliminary data.</text>
</comment>
<dbReference type="InterPro" id="IPR018990">
    <property type="entry name" value="Prot_inh_I42_chagasin"/>
</dbReference>
<dbReference type="Pfam" id="PF09394">
    <property type="entry name" value="Inhibitor_I42"/>
    <property type="match status" value="1"/>
</dbReference>
<dbReference type="Proteomes" id="UP000318815">
    <property type="component" value="Unassembled WGS sequence"/>
</dbReference>
<gene>
    <name evidence="4" type="ORF">FEF09_19835</name>
</gene>
<evidence type="ECO:0000313" key="5">
    <source>
        <dbReference type="Proteomes" id="UP000318815"/>
    </source>
</evidence>
<dbReference type="EMBL" id="VOHS01000023">
    <property type="protein sequence ID" value="TWV98820.1"/>
    <property type="molecule type" value="Genomic_DNA"/>
</dbReference>